<dbReference type="Pfam" id="PF13683">
    <property type="entry name" value="rve_3"/>
    <property type="match status" value="1"/>
</dbReference>
<gene>
    <name evidence="3" type="ORF">J4G33_10145</name>
</gene>
<reference evidence="3" key="1">
    <citation type="submission" date="2021-03" db="EMBL/GenBank/DDBJ databases">
        <title>Actinotalea soli sp. nov., isolated from soil.</title>
        <authorList>
            <person name="Ping W."/>
            <person name="Zhang J."/>
        </authorList>
    </citation>
    <scope>NUCLEOTIDE SEQUENCE</scope>
    <source>
        <strain evidence="3">BY-33</strain>
    </source>
</reference>
<dbReference type="InterPro" id="IPR012337">
    <property type="entry name" value="RNaseH-like_sf"/>
</dbReference>
<dbReference type="InterPro" id="IPR036397">
    <property type="entry name" value="RNaseH_sf"/>
</dbReference>
<evidence type="ECO:0000259" key="2">
    <source>
        <dbReference type="PROSITE" id="PS50994"/>
    </source>
</evidence>
<dbReference type="Proteomes" id="UP000664209">
    <property type="component" value="Unassembled WGS sequence"/>
</dbReference>
<dbReference type="GO" id="GO:0015074">
    <property type="term" value="P:DNA integration"/>
    <property type="evidence" value="ECO:0007669"/>
    <property type="project" value="InterPro"/>
</dbReference>
<organism evidence="3 4">
    <name type="scientific">Actinotalea soli</name>
    <dbReference type="NCBI Taxonomy" id="2819234"/>
    <lineage>
        <taxon>Bacteria</taxon>
        <taxon>Bacillati</taxon>
        <taxon>Actinomycetota</taxon>
        <taxon>Actinomycetes</taxon>
        <taxon>Micrococcales</taxon>
        <taxon>Cellulomonadaceae</taxon>
        <taxon>Actinotalea</taxon>
    </lineage>
</organism>
<name>A0A939LVR1_9CELL</name>
<comment type="caution">
    <text evidence="3">The sequence shown here is derived from an EMBL/GenBank/DDBJ whole genome shotgun (WGS) entry which is preliminary data.</text>
</comment>
<dbReference type="Gene3D" id="3.30.420.10">
    <property type="entry name" value="Ribonuclease H-like superfamily/Ribonuclease H"/>
    <property type="match status" value="1"/>
</dbReference>
<accession>A0A939LVR1</accession>
<protein>
    <submittedName>
        <fullName evidence="3">Transposase family protein</fullName>
    </submittedName>
</protein>
<proteinExistence type="predicted"/>
<evidence type="ECO:0000313" key="4">
    <source>
        <dbReference type="Proteomes" id="UP000664209"/>
    </source>
</evidence>
<dbReference type="GO" id="GO:0003676">
    <property type="term" value="F:nucleic acid binding"/>
    <property type="evidence" value="ECO:0007669"/>
    <property type="project" value="InterPro"/>
</dbReference>
<dbReference type="EMBL" id="JAGEMK010000004">
    <property type="protein sequence ID" value="MBO1752162.1"/>
    <property type="molecule type" value="Genomic_DNA"/>
</dbReference>
<dbReference type="AlphaFoldDB" id="A0A939LVR1"/>
<keyword evidence="4" id="KW-1185">Reference proteome</keyword>
<dbReference type="PROSITE" id="PS50994">
    <property type="entry name" value="INTEGRASE"/>
    <property type="match status" value="1"/>
</dbReference>
<feature type="domain" description="Integrase catalytic" evidence="2">
    <location>
        <begin position="1"/>
        <end position="112"/>
    </location>
</feature>
<dbReference type="PANTHER" id="PTHR47515">
    <property type="entry name" value="LOW CALCIUM RESPONSE LOCUS PROTEIN T"/>
    <property type="match status" value="1"/>
</dbReference>
<sequence length="190" mass="20308">MDRHGCPEQILTDNGKVFTGRLNHPPTEVLFDAICRRNGIEHLLTAPRSPTTTGKIERFHRTMRAELVTGTLFTDLATAQREVDAWVAHYNHDRPHYSLDMATPASRSITEQRREPVSVPDGPGRTGSRARSRPTGWSACPGSRSRSGFTAPESAATCSSGPTPCSSGSATSSCAPSPAPAPDPSATSDP</sequence>
<evidence type="ECO:0000256" key="1">
    <source>
        <dbReference type="SAM" id="MobiDB-lite"/>
    </source>
</evidence>
<evidence type="ECO:0000313" key="3">
    <source>
        <dbReference type="EMBL" id="MBO1752162.1"/>
    </source>
</evidence>
<dbReference type="PANTHER" id="PTHR47515:SF1">
    <property type="entry name" value="BLR2054 PROTEIN"/>
    <property type="match status" value="1"/>
</dbReference>
<dbReference type="SUPFAM" id="SSF53098">
    <property type="entry name" value="Ribonuclease H-like"/>
    <property type="match status" value="1"/>
</dbReference>
<feature type="region of interest" description="Disordered" evidence="1">
    <location>
        <begin position="105"/>
        <end position="190"/>
    </location>
</feature>
<feature type="compositionally biased region" description="Low complexity" evidence="1">
    <location>
        <begin position="156"/>
        <end position="176"/>
    </location>
</feature>
<dbReference type="InterPro" id="IPR001584">
    <property type="entry name" value="Integrase_cat-core"/>
</dbReference>